<evidence type="ECO:0000313" key="2">
    <source>
        <dbReference type="Proteomes" id="UP001175211"/>
    </source>
</evidence>
<reference evidence="1" key="1">
    <citation type="submission" date="2023-06" db="EMBL/GenBank/DDBJ databases">
        <authorList>
            <consortium name="Lawrence Berkeley National Laboratory"/>
            <person name="Ahrendt S."/>
            <person name="Sahu N."/>
            <person name="Indic B."/>
            <person name="Wong-Bajracharya J."/>
            <person name="Merenyi Z."/>
            <person name="Ke H.-M."/>
            <person name="Monk M."/>
            <person name="Kocsube S."/>
            <person name="Drula E."/>
            <person name="Lipzen A."/>
            <person name="Balint B."/>
            <person name="Henrissat B."/>
            <person name="Andreopoulos B."/>
            <person name="Martin F.M."/>
            <person name="Harder C.B."/>
            <person name="Rigling D."/>
            <person name="Ford K.L."/>
            <person name="Foster G.D."/>
            <person name="Pangilinan J."/>
            <person name="Papanicolaou A."/>
            <person name="Barry K."/>
            <person name="LaButti K."/>
            <person name="Viragh M."/>
            <person name="Koriabine M."/>
            <person name="Yan M."/>
            <person name="Riley R."/>
            <person name="Champramary S."/>
            <person name="Plett K.L."/>
            <person name="Tsai I.J."/>
            <person name="Slot J."/>
            <person name="Sipos G."/>
            <person name="Plett J."/>
            <person name="Nagy L.G."/>
            <person name="Grigoriev I.V."/>
        </authorList>
    </citation>
    <scope>NUCLEOTIDE SEQUENCE</scope>
    <source>
        <strain evidence="1">CCBAS 213</strain>
    </source>
</reference>
<proteinExistence type="predicted"/>
<evidence type="ECO:0000313" key="1">
    <source>
        <dbReference type="EMBL" id="KAK0457991.1"/>
    </source>
</evidence>
<gene>
    <name evidence="1" type="ORF">EV420DRAFT_1480171</name>
</gene>
<dbReference type="EMBL" id="JAUEPS010000019">
    <property type="protein sequence ID" value="KAK0457991.1"/>
    <property type="molecule type" value="Genomic_DNA"/>
</dbReference>
<dbReference type="Proteomes" id="UP001175211">
    <property type="component" value="Unassembled WGS sequence"/>
</dbReference>
<name>A0AA39KDR3_ARMTA</name>
<keyword evidence="2" id="KW-1185">Reference proteome</keyword>
<protein>
    <submittedName>
        <fullName evidence="1">Uncharacterized protein</fullName>
    </submittedName>
</protein>
<accession>A0AA39KDR3</accession>
<comment type="caution">
    <text evidence="1">The sequence shown here is derived from an EMBL/GenBank/DDBJ whole genome shotgun (WGS) entry which is preliminary data.</text>
</comment>
<dbReference type="RefSeq" id="XP_060330283.1">
    <property type="nucleotide sequence ID" value="XM_060469649.1"/>
</dbReference>
<dbReference type="AlphaFoldDB" id="A0AA39KDR3"/>
<sequence>MYPWCWIYREKIARFSPTSKKGAKGPQPCSKVKHIEVDMIAPRSSHQTLSGKNPKIGPQICDFWGSKYANSGKVASSSLPGRNRPSDSAISASTELAISFYSLLSLPRIPLVNLKNAHSTASAKDGSFPITNSKPSFGSHLSIFPSPACTFAHWFSLSSPSGTSTTTPSPVISEYDDTRDQAQGFFEGGWCTGDADLAVEIIVDIVRGDGKAKGKEWPTYLVFGPGGDVAIKSKCEKMVKVLDEWKDVTGVLS</sequence>
<organism evidence="1 2">
    <name type="scientific">Armillaria tabescens</name>
    <name type="common">Ringless honey mushroom</name>
    <name type="synonym">Agaricus tabescens</name>
    <dbReference type="NCBI Taxonomy" id="1929756"/>
    <lineage>
        <taxon>Eukaryota</taxon>
        <taxon>Fungi</taxon>
        <taxon>Dikarya</taxon>
        <taxon>Basidiomycota</taxon>
        <taxon>Agaricomycotina</taxon>
        <taxon>Agaricomycetes</taxon>
        <taxon>Agaricomycetidae</taxon>
        <taxon>Agaricales</taxon>
        <taxon>Marasmiineae</taxon>
        <taxon>Physalacriaceae</taxon>
        <taxon>Desarmillaria</taxon>
    </lineage>
</organism>
<dbReference type="GeneID" id="85353197"/>